<feature type="transmembrane region" description="Helical" evidence="1">
    <location>
        <begin position="12"/>
        <end position="32"/>
    </location>
</feature>
<dbReference type="GO" id="GO:0055088">
    <property type="term" value="P:lipid homeostasis"/>
    <property type="evidence" value="ECO:0007669"/>
    <property type="project" value="TreeGrafter"/>
</dbReference>
<dbReference type="STRING" id="436010.A0A166Q616"/>
<protein>
    <submittedName>
        <fullName evidence="2">Uncharacterized protein</fullName>
    </submittedName>
</protein>
<keyword evidence="3" id="KW-1185">Reference proteome</keyword>
<dbReference type="InterPro" id="IPR050846">
    <property type="entry name" value="TLCD"/>
</dbReference>
<feature type="transmembrane region" description="Helical" evidence="1">
    <location>
        <begin position="163"/>
        <end position="184"/>
    </location>
</feature>
<dbReference type="AlphaFoldDB" id="A0A166Q616"/>
<evidence type="ECO:0000313" key="3">
    <source>
        <dbReference type="Proteomes" id="UP000076532"/>
    </source>
</evidence>
<feature type="transmembrane region" description="Helical" evidence="1">
    <location>
        <begin position="128"/>
        <end position="151"/>
    </location>
</feature>
<dbReference type="PANTHER" id="PTHR13439">
    <property type="entry name" value="CT120 PROTEIN"/>
    <property type="match status" value="1"/>
</dbReference>
<dbReference type="OrthoDB" id="341353at2759"/>
<sequence length="311" mass="34461">MYTTSKQLSWILTTAASAIMTLVSIPFVWDYIRSGGDVKSVRTLPALTYTTSRIFQAYLVSDLTMGFIYYRDQVSLLTGWFHHILYLFIVNAAITRGWTHIFCMLAVMELPTFLLGISSLNPRYRSNLAFALTFFATRIAMHLVWCVSYALPAGRAHAVGGSWVPAAILALVFPMHAMWFRACLQGFVKRYRALHPLPVLPVPPVPVAPLVPGGATASGSVAPVVPAHSIRFGGYRVRPSMPTAFLSRIDSDGAWRQTQTRTARAARQQWVRGRVRLTSARKAVYEFVGLGLERGVDGAWAEAAGQLQRGR</sequence>
<keyword evidence="1" id="KW-0812">Transmembrane</keyword>
<accession>A0A166Q616</accession>
<dbReference type="PANTHER" id="PTHR13439:SF72">
    <property type="entry name" value="TLC DOMAIN-CONTAINING PROTEIN"/>
    <property type="match status" value="1"/>
</dbReference>
<organism evidence="2 3">
    <name type="scientific">Athelia psychrophila</name>
    <dbReference type="NCBI Taxonomy" id="1759441"/>
    <lineage>
        <taxon>Eukaryota</taxon>
        <taxon>Fungi</taxon>
        <taxon>Dikarya</taxon>
        <taxon>Basidiomycota</taxon>
        <taxon>Agaricomycotina</taxon>
        <taxon>Agaricomycetes</taxon>
        <taxon>Agaricomycetidae</taxon>
        <taxon>Atheliales</taxon>
        <taxon>Atheliaceae</taxon>
        <taxon>Athelia</taxon>
    </lineage>
</organism>
<keyword evidence="1" id="KW-0472">Membrane</keyword>
<gene>
    <name evidence="2" type="ORF">FIBSPDRAFT_731693</name>
</gene>
<evidence type="ECO:0000313" key="2">
    <source>
        <dbReference type="EMBL" id="KZP26793.1"/>
    </source>
</evidence>
<dbReference type="GO" id="GO:0005783">
    <property type="term" value="C:endoplasmic reticulum"/>
    <property type="evidence" value="ECO:0007669"/>
    <property type="project" value="TreeGrafter"/>
</dbReference>
<dbReference type="EMBL" id="KV417512">
    <property type="protein sequence ID" value="KZP26793.1"/>
    <property type="molecule type" value="Genomic_DNA"/>
</dbReference>
<keyword evidence="1" id="KW-1133">Transmembrane helix</keyword>
<reference evidence="2 3" key="1">
    <citation type="journal article" date="2016" name="Mol. Biol. Evol.">
        <title>Comparative Genomics of Early-Diverging Mushroom-Forming Fungi Provides Insights into the Origins of Lignocellulose Decay Capabilities.</title>
        <authorList>
            <person name="Nagy L.G."/>
            <person name="Riley R."/>
            <person name="Tritt A."/>
            <person name="Adam C."/>
            <person name="Daum C."/>
            <person name="Floudas D."/>
            <person name="Sun H."/>
            <person name="Yadav J.S."/>
            <person name="Pangilinan J."/>
            <person name="Larsson K.H."/>
            <person name="Matsuura K."/>
            <person name="Barry K."/>
            <person name="Labutti K."/>
            <person name="Kuo R."/>
            <person name="Ohm R.A."/>
            <person name="Bhattacharya S.S."/>
            <person name="Shirouzu T."/>
            <person name="Yoshinaga Y."/>
            <person name="Martin F.M."/>
            <person name="Grigoriev I.V."/>
            <person name="Hibbett D.S."/>
        </authorList>
    </citation>
    <scope>NUCLEOTIDE SEQUENCE [LARGE SCALE GENOMIC DNA]</scope>
    <source>
        <strain evidence="2 3">CBS 109695</strain>
    </source>
</reference>
<proteinExistence type="predicted"/>
<evidence type="ECO:0000256" key="1">
    <source>
        <dbReference type="SAM" id="Phobius"/>
    </source>
</evidence>
<name>A0A166Q616_9AGAM</name>
<dbReference type="Proteomes" id="UP000076532">
    <property type="component" value="Unassembled WGS sequence"/>
</dbReference>